<evidence type="ECO:0000256" key="2">
    <source>
        <dbReference type="ARBA" id="ARBA00022771"/>
    </source>
</evidence>
<accession>A0ABD3BPP1</accession>
<feature type="domain" description="SP-RING-type" evidence="6">
    <location>
        <begin position="307"/>
        <end position="388"/>
    </location>
</feature>
<keyword evidence="2 4" id="KW-0863">Zinc-finger</keyword>
<name>A0ABD3BPP1_9LAMI</name>
<evidence type="ECO:0000256" key="1">
    <source>
        <dbReference type="ARBA" id="ARBA00022723"/>
    </source>
</evidence>
<dbReference type="Pfam" id="PF02891">
    <property type="entry name" value="zf-MIZ"/>
    <property type="match status" value="1"/>
</dbReference>
<dbReference type="CDD" id="cd16650">
    <property type="entry name" value="SP-RING_PIAS-like"/>
    <property type="match status" value="1"/>
</dbReference>
<feature type="compositionally biased region" description="Polar residues" evidence="5">
    <location>
        <begin position="644"/>
        <end position="728"/>
    </location>
</feature>
<keyword evidence="1" id="KW-0479">Metal-binding</keyword>
<dbReference type="EMBL" id="JAVIJP010000069">
    <property type="protein sequence ID" value="KAL3619227.1"/>
    <property type="molecule type" value="Genomic_DNA"/>
</dbReference>
<gene>
    <name evidence="7" type="ORF">CASFOL_036797</name>
</gene>
<feature type="region of interest" description="Disordered" evidence="5">
    <location>
        <begin position="557"/>
        <end position="734"/>
    </location>
</feature>
<evidence type="ECO:0000313" key="8">
    <source>
        <dbReference type="Proteomes" id="UP001632038"/>
    </source>
</evidence>
<dbReference type="InterPro" id="IPR004181">
    <property type="entry name" value="Znf_MIZ"/>
</dbReference>
<comment type="caution">
    <text evidence="7">The sequence shown here is derived from an EMBL/GenBank/DDBJ whole genome shotgun (WGS) entry which is preliminary data.</text>
</comment>
<sequence>MAGTTVAPSSVTGLSVNGGGAGASNSSLSASEVNSIRMSAVMDRLSSHFVGLRKSDTIELLNLCLSLSRSIDFSIGNNEVPKRSQELPSLVKQVCQNNTNTLQQASLMVLMISIKNACQTGWFSGGDSEELSNLANKIGTDFCMMPNFSPEPSDSHSVISTIMSRFYPKMKMGHIFAFIDVKPGYEAYVRDFRISKNMSSAEDKIRLLVVQTDNIETSSCLVTPVKVNILLNGKGVERRTNVCVDTGPQIPTIVNSFMKYGTNLIQAVGEFNGNYYIAVAFMSEVPDPDISALQDYEQHAPATMESVDSEVIEGSSRISLNCPISLRKIRTPVKGHSCKHIQCFDFNNYVDINSRRPSWRCPNCNQHVCFTDIRIDKKMVKILKETGPNVTDVLISSDGSWDDVTDRDNTMQKSEDTTLNTVRDESSQLADVLDLTETDGAMNDIITSSETLDRINLPNQQNLTTHSNLQDAYWSAMFLSTFGAMPPNIMPNASQVAGSVLTSPVRDDALDTISVPQTTIQLQQSQFVNSPVSNEYGRFPSLPRNVTRTPTAIQALPAQASTPNLQRSYSNSANAVSPNSRSATLQASPAAAPIFSSSSRVHPRQSSPIPSSSMPQHSTTQQNTPSYPSARPPQRNAFRVPNVPQASSQSPRLVPPSQQSSNTFLRPQSTTQQSQLITNKAVQTSFEPTRTIPSFTSVTSPRDQRSGNPGITSQPFTRTNGDGPTADTSWRPAGRMRGALSGQAYAEAYNQAMNRPVQQTQGVRPIPNVTGSAVQGIPAQKFPPASSPMGSDVMPGSGLSGNN</sequence>
<feature type="compositionally biased region" description="Low complexity" evidence="5">
    <location>
        <begin position="587"/>
        <end position="618"/>
    </location>
</feature>
<reference evidence="8" key="1">
    <citation type="journal article" date="2024" name="IScience">
        <title>Strigolactones Initiate the Formation of Haustorium-like Structures in Castilleja.</title>
        <authorList>
            <person name="Buerger M."/>
            <person name="Peterson D."/>
            <person name="Chory J."/>
        </authorList>
    </citation>
    <scope>NUCLEOTIDE SEQUENCE [LARGE SCALE GENOMIC DNA]</scope>
</reference>
<dbReference type="SUPFAM" id="SSF57850">
    <property type="entry name" value="RING/U-box"/>
    <property type="match status" value="1"/>
</dbReference>
<feature type="compositionally biased region" description="Polar residues" evidence="5">
    <location>
        <begin position="559"/>
        <end position="586"/>
    </location>
</feature>
<dbReference type="Gene3D" id="3.30.40.10">
    <property type="entry name" value="Zinc/RING finger domain, C3HC4 (zinc finger)"/>
    <property type="match status" value="1"/>
</dbReference>
<dbReference type="PANTHER" id="PTHR10782">
    <property type="entry name" value="ZINC FINGER MIZ DOMAIN-CONTAINING PROTEIN"/>
    <property type="match status" value="1"/>
</dbReference>
<dbReference type="GO" id="GO:0016925">
    <property type="term" value="P:protein sumoylation"/>
    <property type="evidence" value="ECO:0007669"/>
    <property type="project" value="UniProtKB-ARBA"/>
</dbReference>
<evidence type="ECO:0000259" key="6">
    <source>
        <dbReference type="PROSITE" id="PS51044"/>
    </source>
</evidence>
<dbReference type="AlphaFoldDB" id="A0ABD3BPP1"/>
<dbReference type="PROSITE" id="PS51044">
    <property type="entry name" value="ZF_SP_RING"/>
    <property type="match status" value="1"/>
</dbReference>
<keyword evidence="3" id="KW-0862">Zinc</keyword>
<dbReference type="Proteomes" id="UP001632038">
    <property type="component" value="Unassembled WGS sequence"/>
</dbReference>
<dbReference type="InterPro" id="IPR013083">
    <property type="entry name" value="Znf_RING/FYVE/PHD"/>
</dbReference>
<evidence type="ECO:0000313" key="7">
    <source>
        <dbReference type="EMBL" id="KAL3619227.1"/>
    </source>
</evidence>
<keyword evidence="8" id="KW-1185">Reference proteome</keyword>
<organism evidence="7 8">
    <name type="scientific">Castilleja foliolosa</name>
    <dbReference type="NCBI Taxonomy" id="1961234"/>
    <lineage>
        <taxon>Eukaryota</taxon>
        <taxon>Viridiplantae</taxon>
        <taxon>Streptophyta</taxon>
        <taxon>Embryophyta</taxon>
        <taxon>Tracheophyta</taxon>
        <taxon>Spermatophyta</taxon>
        <taxon>Magnoliopsida</taxon>
        <taxon>eudicotyledons</taxon>
        <taxon>Gunneridae</taxon>
        <taxon>Pentapetalae</taxon>
        <taxon>asterids</taxon>
        <taxon>lamiids</taxon>
        <taxon>Lamiales</taxon>
        <taxon>Orobanchaceae</taxon>
        <taxon>Pedicularideae</taxon>
        <taxon>Castillejinae</taxon>
        <taxon>Castilleja</taxon>
    </lineage>
</organism>
<dbReference type="GO" id="GO:0008270">
    <property type="term" value="F:zinc ion binding"/>
    <property type="evidence" value="ECO:0007669"/>
    <property type="project" value="UniProtKB-KW"/>
</dbReference>
<feature type="region of interest" description="Disordered" evidence="5">
    <location>
        <begin position="769"/>
        <end position="803"/>
    </location>
</feature>
<evidence type="ECO:0000256" key="3">
    <source>
        <dbReference type="ARBA" id="ARBA00022833"/>
    </source>
</evidence>
<dbReference type="PANTHER" id="PTHR10782:SF4">
    <property type="entry name" value="TONALLI, ISOFORM E"/>
    <property type="match status" value="1"/>
</dbReference>
<evidence type="ECO:0000256" key="4">
    <source>
        <dbReference type="PROSITE-ProRule" id="PRU00452"/>
    </source>
</evidence>
<protein>
    <recommendedName>
        <fullName evidence="6">SP-RING-type domain-containing protein</fullName>
    </recommendedName>
</protein>
<proteinExistence type="predicted"/>
<dbReference type="GO" id="GO:0019789">
    <property type="term" value="F:SUMO transferase activity"/>
    <property type="evidence" value="ECO:0007669"/>
    <property type="project" value="UniProtKB-ARBA"/>
</dbReference>
<evidence type="ECO:0000256" key="5">
    <source>
        <dbReference type="SAM" id="MobiDB-lite"/>
    </source>
</evidence>